<dbReference type="GO" id="GO:1990246">
    <property type="term" value="C:uniplex complex"/>
    <property type="evidence" value="ECO:0007669"/>
    <property type="project" value="TreeGrafter"/>
</dbReference>
<sequence length="351" mass="40786">MRRHFFASTALLNRCRLLCHECAPARYASSAPTSSLIHDREHRVSVRYERGLPIVTVPLPSRQEMCQFSLRPISDTVGTLCSSLSTEDKGIDFVALYSKDGVRISNSTSIEHLLQFETFRLRINDTFYDVDAPESESLESLLLSNSSEKLKTLDDIKVSVASLHAVLNVEEFKLDRERTLLRRLEEAKVELNPLEEKKALIDEECEKRSERLLWGFFATMGVQTGIFARLTWWEYSWDIMEPVTYFATYATVWGTLGYFIITRQQFEYPAVRGRVYYAHFYKVAKQHEFNIERYNGLKQLVEEIERDLARLRDPLYQHLPAKRLFHLMQLERVASKEGNQAAVDEKPDSQN</sequence>
<keyword evidence="6 15" id="KW-0812">Transmembrane</keyword>
<organism evidence="18 19">
    <name type="scientific">Steinernema carpocapsae</name>
    <name type="common">Entomopathogenic nematode</name>
    <dbReference type="NCBI Taxonomy" id="34508"/>
    <lineage>
        <taxon>Eukaryota</taxon>
        <taxon>Metazoa</taxon>
        <taxon>Ecdysozoa</taxon>
        <taxon>Nematoda</taxon>
        <taxon>Chromadorea</taxon>
        <taxon>Rhabditida</taxon>
        <taxon>Tylenchina</taxon>
        <taxon>Panagrolaimomorpha</taxon>
        <taxon>Strongyloidoidea</taxon>
        <taxon>Steinernematidae</taxon>
        <taxon>Steinernema</taxon>
    </lineage>
</organism>
<evidence type="ECO:0000256" key="4">
    <source>
        <dbReference type="ARBA" id="ARBA00022568"/>
    </source>
</evidence>
<dbReference type="EMBL" id="AZBU02000002">
    <property type="protein sequence ID" value="TKR93057.1"/>
    <property type="molecule type" value="Genomic_DNA"/>
</dbReference>
<reference evidence="18 19" key="2">
    <citation type="journal article" date="2019" name="G3 (Bethesda)">
        <title>Hybrid Assembly of the Genome of the Entomopathogenic Nematode Steinernema carpocapsae Identifies the X-Chromosome.</title>
        <authorList>
            <person name="Serra L."/>
            <person name="Macchietto M."/>
            <person name="Macias-Munoz A."/>
            <person name="McGill C.J."/>
            <person name="Rodriguez I.M."/>
            <person name="Rodriguez B."/>
            <person name="Murad R."/>
            <person name="Mortazavi A."/>
        </authorList>
    </citation>
    <scope>NUCLEOTIDE SEQUENCE [LARGE SCALE GENOMIC DNA]</scope>
    <source>
        <strain evidence="18 19">ALL</strain>
    </source>
</reference>
<feature type="transmembrane region" description="Helical" evidence="15">
    <location>
        <begin position="243"/>
        <end position="261"/>
    </location>
</feature>
<gene>
    <name evidence="18" type="ORF">L596_007589</name>
</gene>
<dbReference type="GO" id="GO:0036444">
    <property type="term" value="P:calcium import into the mitochondrion"/>
    <property type="evidence" value="ECO:0007669"/>
    <property type="project" value="UniProtKB-ARBA"/>
</dbReference>
<dbReference type="Proteomes" id="UP000298663">
    <property type="component" value="Unassembled WGS sequence"/>
</dbReference>
<dbReference type="AlphaFoldDB" id="A0A4U5P9S1"/>
<keyword evidence="9 15" id="KW-1133">Transmembrane helix</keyword>
<comment type="catalytic activity">
    <reaction evidence="14">
        <text>Ca(2+)(in) = Ca(2+)(out)</text>
        <dbReference type="Rhea" id="RHEA:29671"/>
        <dbReference type="ChEBI" id="CHEBI:29108"/>
    </reaction>
</comment>
<keyword evidence="8 15" id="KW-0106">Calcium</keyword>
<feature type="domain" description="Calcium uniporter protein C-terminal" evidence="17">
    <location>
        <begin position="87"/>
        <end position="296"/>
    </location>
</feature>
<reference evidence="18 19" key="1">
    <citation type="journal article" date="2015" name="Genome Biol.">
        <title>Comparative genomics of Steinernema reveals deeply conserved gene regulatory networks.</title>
        <authorList>
            <person name="Dillman A.R."/>
            <person name="Macchietto M."/>
            <person name="Porter C.F."/>
            <person name="Rogers A."/>
            <person name="Williams B."/>
            <person name="Antoshechkin I."/>
            <person name="Lee M.M."/>
            <person name="Goodwin Z."/>
            <person name="Lu X."/>
            <person name="Lewis E.E."/>
            <person name="Goodrich-Blair H."/>
            <person name="Stock S.P."/>
            <person name="Adams B.J."/>
            <person name="Sternberg P.W."/>
            <person name="Mortazavi A."/>
        </authorList>
    </citation>
    <scope>NUCLEOTIDE SEQUENCE [LARGE SCALE GENOMIC DNA]</scope>
    <source>
        <strain evidence="18 19">ALL</strain>
    </source>
</reference>
<dbReference type="PANTHER" id="PTHR13462">
    <property type="entry name" value="CALCIUM UNIPORTER PROTEIN, MITOCHONDRIAL"/>
    <property type="match status" value="1"/>
</dbReference>
<feature type="coiled-coil region" evidence="16">
    <location>
        <begin position="177"/>
        <end position="204"/>
    </location>
</feature>
<evidence type="ECO:0000256" key="16">
    <source>
        <dbReference type="SAM" id="Coils"/>
    </source>
</evidence>
<evidence type="ECO:0000256" key="14">
    <source>
        <dbReference type="ARBA" id="ARBA00036634"/>
    </source>
</evidence>
<comment type="similarity">
    <text evidence="2 15">Belongs to the MCU (TC 1.A.77) family.</text>
</comment>
<dbReference type="STRING" id="34508.A0A4U5P9S1"/>
<keyword evidence="10 15" id="KW-0406">Ion transport</keyword>
<evidence type="ECO:0000256" key="13">
    <source>
        <dbReference type="ARBA" id="ARBA00023303"/>
    </source>
</evidence>
<comment type="caution">
    <text evidence="18">The sequence shown here is derived from an EMBL/GenBank/DDBJ whole genome shotgun (WGS) entry which is preliminary data.</text>
</comment>
<evidence type="ECO:0000256" key="6">
    <source>
        <dbReference type="ARBA" id="ARBA00022692"/>
    </source>
</evidence>
<evidence type="ECO:0000256" key="15">
    <source>
        <dbReference type="RuleBase" id="RU367035"/>
    </source>
</evidence>
<evidence type="ECO:0000313" key="19">
    <source>
        <dbReference type="Proteomes" id="UP000298663"/>
    </source>
</evidence>
<evidence type="ECO:0000256" key="7">
    <source>
        <dbReference type="ARBA" id="ARBA00022792"/>
    </source>
</evidence>
<evidence type="ECO:0000259" key="17">
    <source>
        <dbReference type="Pfam" id="PF04678"/>
    </source>
</evidence>
<keyword evidence="16" id="KW-0175">Coiled coil</keyword>
<evidence type="ECO:0000256" key="10">
    <source>
        <dbReference type="ARBA" id="ARBA00023065"/>
    </source>
</evidence>
<keyword evidence="13 15" id="KW-0407">Ion channel</keyword>
<proteinExistence type="inferred from homology"/>
<evidence type="ECO:0000256" key="1">
    <source>
        <dbReference type="ARBA" id="ARBA00004448"/>
    </source>
</evidence>
<evidence type="ECO:0000256" key="3">
    <source>
        <dbReference type="ARBA" id="ARBA00022448"/>
    </source>
</evidence>
<evidence type="ECO:0000256" key="12">
    <source>
        <dbReference type="ARBA" id="ARBA00023136"/>
    </source>
</evidence>
<comment type="domain">
    <text evidence="15">The selectivity filter, in which calcium ions are arranged in single file, is composed of two acidic rings separated by one helical turn along the central axis of the channel pore.</text>
</comment>
<evidence type="ECO:0000256" key="9">
    <source>
        <dbReference type="ARBA" id="ARBA00022989"/>
    </source>
</evidence>
<evidence type="ECO:0000256" key="11">
    <source>
        <dbReference type="ARBA" id="ARBA00023128"/>
    </source>
</evidence>
<evidence type="ECO:0000256" key="8">
    <source>
        <dbReference type="ARBA" id="ARBA00022837"/>
    </source>
</evidence>
<evidence type="ECO:0000313" key="18">
    <source>
        <dbReference type="EMBL" id="TKR93057.1"/>
    </source>
</evidence>
<keyword evidence="5 15" id="KW-0107">Calcium channel</keyword>
<dbReference type="InterPro" id="IPR039055">
    <property type="entry name" value="MCU_fam"/>
</dbReference>
<dbReference type="Pfam" id="PF04678">
    <property type="entry name" value="MCU"/>
    <property type="match status" value="1"/>
</dbReference>
<dbReference type="GO" id="GO:0051560">
    <property type="term" value="P:mitochondrial calcium ion homeostasis"/>
    <property type="evidence" value="ECO:0007669"/>
    <property type="project" value="UniProtKB-UniRule"/>
</dbReference>
<keyword evidence="7 15" id="KW-0999">Mitochondrion inner membrane</keyword>
<comment type="function">
    <text evidence="15">Mitochondrial inner membrane calcium uniporter that mediates calcium uptake into mitochondria. Mitochondrial calcium homeostasis plays key roles in cellular physiology and regulates cell bioenergetics, cytoplasmic calcium signals and activation of cell death pathways.</text>
</comment>
<protein>
    <recommendedName>
        <fullName evidence="15">Calcium uniporter protein</fullName>
    </recommendedName>
</protein>
<dbReference type="PANTHER" id="PTHR13462:SF10">
    <property type="entry name" value="CALCIUM UNIPORTER PROTEIN, MITOCHONDRIAL"/>
    <property type="match status" value="1"/>
</dbReference>
<dbReference type="InterPro" id="IPR006769">
    <property type="entry name" value="MCU_C"/>
</dbReference>
<keyword evidence="3 15" id="KW-0813">Transport</keyword>
<keyword evidence="12 15" id="KW-0472">Membrane</keyword>
<keyword evidence="4 15" id="KW-0109">Calcium transport</keyword>
<keyword evidence="19" id="KW-1185">Reference proteome</keyword>
<keyword evidence="11 15" id="KW-0496">Mitochondrion</keyword>
<accession>A0A4U5P9S1</accession>
<evidence type="ECO:0000256" key="5">
    <source>
        <dbReference type="ARBA" id="ARBA00022673"/>
    </source>
</evidence>
<dbReference type="OrthoDB" id="278338at2759"/>
<feature type="transmembrane region" description="Helical" evidence="15">
    <location>
        <begin position="212"/>
        <end position="231"/>
    </location>
</feature>
<evidence type="ECO:0000256" key="2">
    <source>
        <dbReference type="ARBA" id="ARBA00005653"/>
    </source>
</evidence>
<dbReference type="GO" id="GO:0005262">
    <property type="term" value="F:calcium channel activity"/>
    <property type="evidence" value="ECO:0007669"/>
    <property type="project" value="UniProtKB-UniRule"/>
</dbReference>
<comment type="subcellular location">
    <subcellularLocation>
        <location evidence="1 15">Mitochondrion inner membrane</location>
        <topology evidence="1 15">Multi-pass membrane protein</topology>
    </subcellularLocation>
</comment>
<dbReference type="GO" id="GO:0015292">
    <property type="term" value="F:uniporter activity"/>
    <property type="evidence" value="ECO:0007669"/>
    <property type="project" value="UniProtKB-UniRule"/>
</dbReference>
<name>A0A4U5P9S1_STECR</name>